<name>A0A9P1EH03_CUSEU</name>
<dbReference type="PANTHER" id="PTHR47481">
    <property type="match status" value="1"/>
</dbReference>
<dbReference type="OrthoDB" id="1427748at2759"/>
<reference evidence="1" key="1">
    <citation type="submission" date="2022-07" db="EMBL/GenBank/DDBJ databases">
        <authorList>
            <person name="Macas J."/>
            <person name="Novak P."/>
            <person name="Neumann P."/>
        </authorList>
    </citation>
    <scope>NUCLEOTIDE SEQUENCE</scope>
</reference>
<accession>A0A9P1EH03</accession>
<dbReference type="EMBL" id="CAMAPE010000045">
    <property type="protein sequence ID" value="CAH9103586.1"/>
    <property type="molecule type" value="Genomic_DNA"/>
</dbReference>
<comment type="caution">
    <text evidence="1">The sequence shown here is derived from an EMBL/GenBank/DDBJ whole genome shotgun (WGS) entry which is preliminary data.</text>
</comment>
<dbReference type="Proteomes" id="UP001152484">
    <property type="component" value="Unassembled WGS sequence"/>
</dbReference>
<protein>
    <submittedName>
        <fullName evidence="1">Uncharacterized protein</fullName>
    </submittedName>
</protein>
<evidence type="ECO:0000313" key="1">
    <source>
        <dbReference type="EMBL" id="CAH9103586.1"/>
    </source>
</evidence>
<gene>
    <name evidence="1" type="ORF">CEURO_LOCUS16189</name>
</gene>
<keyword evidence="2" id="KW-1185">Reference proteome</keyword>
<evidence type="ECO:0000313" key="2">
    <source>
        <dbReference type="Proteomes" id="UP001152484"/>
    </source>
</evidence>
<sequence>MANPQNFHSDLTITNVKTLIPITLDADHGLYHSWAALFKVLVQVHDLHHHIIPPKDETEKAAYEATKAADPALWKRLDAIVLQWIYGNDTTDLLHAIIIKDDTACAAWTRLESLF</sequence>
<proteinExistence type="predicted"/>
<organism evidence="1 2">
    <name type="scientific">Cuscuta europaea</name>
    <name type="common">European dodder</name>
    <dbReference type="NCBI Taxonomy" id="41803"/>
    <lineage>
        <taxon>Eukaryota</taxon>
        <taxon>Viridiplantae</taxon>
        <taxon>Streptophyta</taxon>
        <taxon>Embryophyta</taxon>
        <taxon>Tracheophyta</taxon>
        <taxon>Spermatophyta</taxon>
        <taxon>Magnoliopsida</taxon>
        <taxon>eudicotyledons</taxon>
        <taxon>Gunneridae</taxon>
        <taxon>Pentapetalae</taxon>
        <taxon>asterids</taxon>
        <taxon>lamiids</taxon>
        <taxon>Solanales</taxon>
        <taxon>Convolvulaceae</taxon>
        <taxon>Cuscuteae</taxon>
        <taxon>Cuscuta</taxon>
        <taxon>Cuscuta subgen. Cuscuta</taxon>
    </lineage>
</organism>
<dbReference type="AlphaFoldDB" id="A0A9P1EH03"/>
<dbReference type="PANTHER" id="PTHR47481:SF42">
    <property type="entry name" value="RHO GTPASE-ACTIVATING PROTEIN GACK-LIKE"/>
    <property type="match status" value="1"/>
</dbReference>